<evidence type="ECO:0008006" key="4">
    <source>
        <dbReference type="Google" id="ProtNLM"/>
    </source>
</evidence>
<evidence type="ECO:0000256" key="1">
    <source>
        <dbReference type="SAM" id="SignalP"/>
    </source>
</evidence>
<keyword evidence="3" id="KW-1185">Reference proteome</keyword>
<comment type="caution">
    <text evidence="2">The sequence shown here is derived from an EMBL/GenBank/DDBJ whole genome shotgun (WGS) entry which is preliminary data.</text>
</comment>
<dbReference type="PROSITE" id="PS51257">
    <property type="entry name" value="PROKAR_LIPOPROTEIN"/>
    <property type="match status" value="1"/>
</dbReference>
<evidence type="ECO:0000313" key="3">
    <source>
        <dbReference type="Proteomes" id="UP000247515"/>
    </source>
</evidence>
<feature type="chain" id="PRO_5046601417" description="Lipoprotein" evidence="1">
    <location>
        <begin position="30"/>
        <end position="203"/>
    </location>
</feature>
<proteinExistence type="predicted"/>
<name>A0ABX5MPD3_9BURK</name>
<protein>
    <recommendedName>
        <fullName evidence="4">Lipoprotein</fullName>
    </recommendedName>
</protein>
<keyword evidence="1" id="KW-0732">Signal</keyword>
<dbReference type="Proteomes" id="UP000247515">
    <property type="component" value="Unassembled WGS sequence"/>
</dbReference>
<accession>A0ABX5MPD3</accession>
<dbReference type="EMBL" id="QJJV01000017">
    <property type="protein sequence ID" value="PXX12516.1"/>
    <property type="molecule type" value="Genomic_DNA"/>
</dbReference>
<reference evidence="2 3" key="1">
    <citation type="submission" date="2018-05" db="EMBL/GenBank/DDBJ databases">
        <title>Genomic Encyclopedia of Type Strains, Phase IV (KMG-V): Genome sequencing to study the core and pangenomes of soil and plant-associated prokaryotes.</title>
        <authorList>
            <person name="Whitman W."/>
        </authorList>
    </citation>
    <scope>NUCLEOTIDE SEQUENCE [LARGE SCALE GENOMIC DNA]</scope>
    <source>
        <strain evidence="2 3">SIr-6563</strain>
    </source>
</reference>
<sequence length="203" mass="22801">MKNHRYARVSHLVVPTLLTLLLAACGNSAPSESAAKQAVQAQLGDCKYVDMSDFNRVNGAQGGDDRHYQVEVQYNLTLEADSSQKDKLEDWVKKTSERQDLIKEQMEILKSYQDQGNGSSAYNDATWKDDDQKQKALYQELITGYGPRTFGTEFDRACPNFPGSVARDLFTKVDGPGFSGKNTLQFHYSVDMAKTDNGWQLDR</sequence>
<gene>
    <name evidence="2" type="ORF">C7400_117120</name>
</gene>
<dbReference type="RefSeq" id="WP_110328502.1">
    <property type="nucleotide sequence ID" value="NZ_QJJV01000017.1"/>
</dbReference>
<evidence type="ECO:0000313" key="2">
    <source>
        <dbReference type="EMBL" id="PXX12516.1"/>
    </source>
</evidence>
<feature type="signal peptide" evidence="1">
    <location>
        <begin position="1"/>
        <end position="29"/>
    </location>
</feature>
<organism evidence="2 3">
    <name type="scientific">Paraburkholderia tropica</name>
    <dbReference type="NCBI Taxonomy" id="92647"/>
    <lineage>
        <taxon>Bacteria</taxon>
        <taxon>Pseudomonadati</taxon>
        <taxon>Pseudomonadota</taxon>
        <taxon>Betaproteobacteria</taxon>
        <taxon>Burkholderiales</taxon>
        <taxon>Burkholderiaceae</taxon>
        <taxon>Paraburkholderia</taxon>
    </lineage>
</organism>